<reference evidence="1 2" key="1">
    <citation type="submission" date="2017-09" db="EMBL/GenBank/DDBJ databases">
        <authorList>
            <person name="Perez-Cataluna A."/>
            <person name="Figueras M.J."/>
            <person name="Salas-Masso N."/>
        </authorList>
    </citation>
    <scope>NUCLEOTIDE SEQUENCE [LARGE SCALE GENOMIC DNA]</scope>
    <source>
        <strain evidence="1 2">F138-33</strain>
    </source>
</reference>
<proteinExistence type="predicted"/>
<name>A0ABX4LPE8_9BACT</name>
<sequence length="198" mass="22873">MKYVHIDKNGKILGLYDKEIHCFIPRQLDEKGKLIKESYYDLSKVPTPKIEVKEKEYEEIIKHNLNAYDTASKKFIKNDFRTQEEIDKERQIQAKIQKEEELKSLTIDINTVLYDANQEALGNFATVISIANATFNKAISIGIDGTVMSLEDAYNYVYKEQTVNWKGADNKWHTVQIESIVQTAQDAMTKKAEILAKY</sequence>
<accession>A0ABX4LPE8</accession>
<gene>
    <name evidence="1" type="ORF">CPG37_07140</name>
</gene>
<protein>
    <recommendedName>
        <fullName evidence="3">DUF4376 domain-containing protein</fullName>
    </recommendedName>
</protein>
<dbReference type="RefSeq" id="WP_099334392.1">
    <property type="nucleotide sequence ID" value="NZ_CP042812.1"/>
</dbReference>
<dbReference type="Proteomes" id="UP000221384">
    <property type="component" value="Unassembled WGS sequence"/>
</dbReference>
<evidence type="ECO:0000313" key="2">
    <source>
        <dbReference type="Proteomes" id="UP000221384"/>
    </source>
</evidence>
<dbReference type="EMBL" id="NWVW01000007">
    <property type="protein sequence ID" value="PHO09784.1"/>
    <property type="molecule type" value="Genomic_DNA"/>
</dbReference>
<comment type="caution">
    <text evidence="1">The sequence shown here is derived from an EMBL/GenBank/DDBJ whole genome shotgun (WGS) entry which is preliminary data.</text>
</comment>
<keyword evidence="2" id="KW-1185">Reference proteome</keyword>
<organism evidence="1 2">
    <name type="scientific">Malaciobacter canalis</name>
    <dbReference type="NCBI Taxonomy" id="1912871"/>
    <lineage>
        <taxon>Bacteria</taxon>
        <taxon>Pseudomonadati</taxon>
        <taxon>Campylobacterota</taxon>
        <taxon>Epsilonproteobacteria</taxon>
        <taxon>Campylobacterales</taxon>
        <taxon>Arcobacteraceae</taxon>
        <taxon>Malaciobacter</taxon>
    </lineage>
</organism>
<evidence type="ECO:0008006" key="3">
    <source>
        <dbReference type="Google" id="ProtNLM"/>
    </source>
</evidence>
<evidence type="ECO:0000313" key="1">
    <source>
        <dbReference type="EMBL" id="PHO09784.1"/>
    </source>
</evidence>